<sequence length="646" mass="70410">MAQISDSSRSSPSDVFSTNITQLETPPKHYRKRTYIITILCAVAAIVFLLSTIVLALLLANRSNENKRSNSILNIIGSTDESMQNKNPLHWPQPSGSLHAQFKRAAIATDHGLCSEIGRDVLLLGGNVIEATIAALVCVGVVNPHNSGLGGGFIMTIYNSTTGRCVTVNARETAPASADRLMFVGNASDAMIGYRSIAVPSELHGFWTIYKKFGSGKVHWSQLFEPSIALALNGFPVSSNLAMWLTAKENDILAESSLKRLFVDPSTQRVYEEGDIIKREHLGFTLQLIANASDPAQLFYEGGLAQTIAAEIAEHGGHITLEDLRSYTTLIDETPIVNDNLPGDLSLCGPPPPSSFAIVQSIIAIFAEFYGGNVGIDLDDPLIYHRLIETQKFAYAQRSLLGDIAFVPNALKIAQNMTTRSYARWIKSLIKDEAQPPAYYTFNRTYQVEDHGTSHVSVIDEQGNAAACTSTINQILGSMRVSPTLGIIWNDEMDDFSTPGLLNGFGYPPSPANYIAPGKRPMSSMSPVVIYNKNTGKVKMVVGASGGSTIVSSVAQTAIRSLLFNQTVKEAVDGPRLHNQFIPHTTTYETTMPQGIIDELIAKYAQNMTAVHRMRSTVQALEVREDGFIHGNSDFRRQTATYPCGF</sequence>
<evidence type="ECO:0000256" key="7">
    <source>
        <dbReference type="PIRSR" id="PIRSR600101-2"/>
    </source>
</evidence>
<dbReference type="SUPFAM" id="SSF56235">
    <property type="entry name" value="N-terminal nucleophile aminohydrolases (Ntn hydrolases)"/>
    <property type="match status" value="1"/>
</dbReference>
<reference evidence="11" key="1">
    <citation type="submission" date="2023-03" db="UniProtKB">
        <authorList>
            <consortium name="WormBaseParasite"/>
        </authorList>
    </citation>
    <scope>IDENTIFICATION</scope>
</reference>
<keyword evidence="10" id="KW-1185">Reference proteome</keyword>
<dbReference type="GO" id="GO:0005886">
    <property type="term" value="C:plasma membrane"/>
    <property type="evidence" value="ECO:0007669"/>
    <property type="project" value="TreeGrafter"/>
</dbReference>
<dbReference type="AlphaFoldDB" id="A0A9J2PZ91"/>
<feature type="binding site" evidence="7">
    <location>
        <begin position="523"/>
        <end position="524"/>
    </location>
    <ligand>
        <name>L-glutamate</name>
        <dbReference type="ChEBI" id="CHEBI:29985"/>
    </ligand>
</feature>
<protein>
    <submittedName>
        <fullName evidence="11">Gamma-glutamyltransferase</fullName>
    </submittedName>
</protein>
<keyword evidence="2" id="KW-0808">Transferase</keyword>
<feature type="compositionally biased region" description="Low complexity" evidence="8">
    <location>
        <begin position="1"/>
        <end position="17"/>
    </location>
</feature>
<feature type="binding site" evidence="7">
    <location>
        <position position="171"/>
    </location>
    <ligand>
        <name>L-glutamate</name>
        <dbReference type="ChEBI" id="CHEBI:29985"/>
    </ligand>
</feature>
<evidence type="ECO:0000256" key="2">
    <source>
        <dbReference type="ARBA" id="ARBA00022679"/>
    </source>
</evidence>
<keyword evidence="5" id="KW-0012">Acyltransferase</keyword>
<dbReference type="PANTHER" id="PTHR11686:SF46">
    <property type="entry name" value="GAMMA-GLUTAMYLTRANSPEPTIDASE 1"/>
    <property type="match status" value="1"/>
</dbReference>
<feature type="binding site" evidence="7">
    <location>
        <position position="495"/>
    </location>
    <ligand>
        <name>L-glutamate</name>
        <dbReference type="ChEBI" id="CHEBI:29985"/>
    </ligand>
</feature>
<feature type="transmembrane region" description="Helical" evidence="9">
    <location>
        <begin position="35"/>
        <end position="60"/>
    </location>
</feature>
<evidence type="ECO:0000313" key="11">
    <source>
        <dbReference type="WBParaSite" id="ALUE_0001549101-mRNA-1"/>
    </source>
</evidence>
<evidence type="ECO:0000256" key="6">
    <source>
        <dbReference type="PIRSR" id="PIRSR600101-1"/>
    </source>
</evidence>
<keyword evidence="1" id="KW-0645">Protease</keyword>
<evidence type="ECO:0000256" key="1">
    <source>
        <dbReference type="ARBA" id="ARBA00022670"/>
    </source>
</evidence>
<dbReference type="GO" id="GO:0036374">
    <property type="term" value="F:glutathione hydrolase activity"/>
    <property type="evidence" value="ECO:0007669"/>
    <property type="project" value="InterPro"/>
</dbReference>
<keyword evidence="9" id="KW-0812">Transmembrane</keyword>
<dbReference type="PRINTS" id="PR01210">
    <property type="entry name" value="GGTRANSPTASE"/>
</dbReference>
<name>A0A9J2PZ91_ASCLU</name>
<evidence type="ECO:0000256" key="9">
    <source>
        <dbReference type="SAM" id="Phobius"/>
    </source>
</evidence>
<dbReference type="Gene3D" id="3.60.20.40">
    <property type="match status" value="1"/>
</dbReference>
<evidence type="ECO:0000256" key="3">
    <source>
        <dbReference type="ARBA" id="ARBA00022801"/>
    </source>
</evidence>
<dbReference type="GO" id="GO:0006508">
    <property type="term" value="P:proteolysis"/>
    <property type="evidence" value="ECO:0007669"/>
    <property type="project" value="UniProtKB-KW"/>
</dbReference>
<dbReference type="GO" id="GO:0006751">
    <property type="term" value="P:glutathione catabolic process"/>
    <property type="evidence" value="ECO:0007669"/>
    <property type="project" value="InterPro"/>
</dbReference>
<keyword evidence="4" id="KW-0325">Glycoprotein</keyword>
<dbReference type="InterPro" id="IPR029055">
    <property type="entry name" value="Ntn_hydrolases_N"/>
</dbReference>
<dbReference type="Proteomes" id="UP000036681">
    <property type="component" value="Unplaced"/>
</dbReference>
<accession>A0A9J2PZ91</accession>
<dbReference type="WBParaSite" id="ALUE_0001549101-mRNA-1">
    <property type="protein sequence ID" value="ALUE_0001549101-mRNA-1"/>
    <property type="gene ID" value="ALUE_0001549101"/>
</dbReference>
<feature type="active site" description="Nucleophile" evidence="6">
    <location>
        <position position="453"/>
    </location>
</feature>
<evidence type="ECO:0000256" key="8">
    <source>
        <dbReference type="SAM" id="MobiDB-lite"/>
    </source>
</evidence>
<keyword evidence="3" id="KW-0378">Hydrolase</keyword>
<keyword evidence="9" id="KW-0472">Membrane</keyword>
<dbReference type="GO" id="GO:0016746">
    <property type="term" value="F:acyltransferase activity"/>
    <property type="evidence" value="ECO:0007669"/>
    <property type="project" value="UniProtKB-KW"/>
</dbReference>
<evidence type="ECO:0000256" key="4">
    <source>
        <dbReference type="ARBA" id="ARBA00023180"/>
    </source>
</evidence>
<dbReference type="InterPro" id="IPR000101">
    <property type="entry name" value="GGT_peptidase"/>
</dbReference>
<feature type="binding site" evidence="7">
    <location>
        <position position="547"/>
    </location>
    <ligand>
        <name>L-glutamate</name>
        <dbReference type="ChEBI" id="CHEBI:29985"/>
    </ligand>
</feature>
<organism evidence="10 11">
    <name type="scientific">Ascaris lumbricoides</name>
    <name type="common">Giant roundworm</name>
    <dbReference type="NCBI Taxonomy" id="6252"/>
    <lineage>
        <taxon>Eukaryota</taxon>
        <taxon>Metazoa</taxon>
        <taxon>Ecdysozoa</taxon>
        <taxon>Nematoda</taxon>
        <taxon>Chromadorea</taxon>
        <taxon>Rhabditida</taxon>
        <taxon>Spirurina</taxon>
        <taxon>Ascaridomorpha</taxon>
        <taxon>Ascaridoidea</taxon>
        <taxon>Ascarididae</taxon>
        <taxon>Ascaris</taxon>
    </lineage>
</organism>
<dbReference type="FunFam" id="3.60.20.40:FF:000006">
    <property type="entry name" value="Protein CBG05566"/>
    <property type="match status" value="1"/>
</dbReference>
<dbReference type="FunFam" id="1.10.246.130:FF:000005">
    <property type="entry name" value="Gamma-glutamyltranspeptidase 1, putative"/>
    <property type="match status" value="1"/>
</dbReference>
<feature type="region of interest" description="Disordered" evidence="8">
    <location>
        <begin position="1"/>
        <end position="20"/>
    </location>
</feature>
<evidence type="ECO:0000313" key="10">
    <source>
        <dbReference type="Proteomes" id="UP000036681"/>
    </source>
</evidence>
<keyword evidence="9" id="KW-1133">Transmembrane helix</keyword>
<proteinExistence type="predicted"/>
<feature type="binding site" evidence="7">
    <location>
        <begin position="471"/>
        <end position="473"/>
    </location>
    <ligand>
        <name>L-glutamate</name>
        <dbReference type="ChEBI" id="CHEBI:29985"/>
    </ligand>
</feature>
<dbReference type="Pfam" id="PF01019">
    <property type="entry name" value="G_glu_transpept"/>
    <property type="match status" value="1"/>
</dbReference>
<dbReference type="PANTHER" id="PTHR11686">
    <property type="entry name" value="GAMMA GLUTAMYL TRANSPEPTIDASE"/>
    <property type="match status" value="1"/>
</dbReference>
<dbReference type="InterPro" id="IPR043138">
    <property type="entry name" value="GGT_lsub"/>
</dbReference>
<dbReference type="Gene3D" id="1.10.246.130">
    <property type="match status" value="1"/>
</dbReference>
<evidence type="ECO:0000256" key="5">
    <source>
        <dbReference type="ARBA" id="ARBA00023315"/>
    </source>
</evidence>
<dbReference type="InterPro" id="IPR043137">
    <property type="entry name" value="GGT_ssub_C"/>
</dbReference>